<dbReference type="InterPro" id="IPR029032">
    <property type="entry name" value="AhpD-like"/>
</dbReference>
<dbReference type="NCBIfam" id="TIGR00778">
    <property type="entry name" value="ahpD_dom"/>
    <property type="match status" value="1"/>
</dbReference>
<keyword evidence="4" id="KW-1185">Reference proteome</keyword>
<dbReference type="Gene3D" id="1.20.1290.10">
    <property type="entry name" value="AhpD-like"/>
    <property type="match status" value="1"/>
</dbReference>
<feature type="domain" description="Carboxymuconolactone decarboxylase-like" evidence="2">
    <location>
        <begin position="40"/>
        <end position="124"/>
    </location>
</feature>
<dbReference type="Pfam" id="PF02627">
    <property type="entry name" value="CMD"/>
    <property type="match status" value="1"/>
</dbReference>
<keyword evidence="1" id="KW-0472">Membrane</keyword>
<dbReference type="PANTHER" id="PTHR34846">
    <property type="entry name" value="4-CARBOXYMUCONOLACTONE DECARBOXYLASE FAMILY PROTEIN (AFU_ORTHOLOGUE AFUA_6G11590)"/>
    <property type="match status" value="1"/>
</dbReference>
<dbReference type="InterPro" id="IPR003779">
    <property type="entry name" value="CMD-like"/>
</dbReference>
<accession>A0A140E7C6</accession>
<dbReference type="GO" id="GO:0051920">
    <property type="term" value="F:peroxiredoxin activity"/>
    <property type="evidence" value="ECO:0007669"/>
    <property type="project" value="InterPro"/>
</dbReference>
<dbReference type="PANTHER" id="PTHR34846:SF10">
    <property type="entry name" value="CYTOPLASMIC PROTEIN"/>
    <property type="match status" value="1"/>
</dbReference>
<organism evidence="3 4">
    <name type="scientific">Methylomonas denitrificans</name>
    <dbReference type="NCBI Taxonomy" id="1538553"/>
    <lineage>
        <taxon>Bacteria</taxon>
        <taxon>Pseudomonadati</taxon>
        <taxon>Pseudomonadota</taxon>
        <taxon>Gammaproteobacteria</taxon>
        <taxon>Methylococcales</taxon>
        <taxon>Methylococcaceae</taxon>
        <taxon>Methylomonas</taxon>
    </lineage>
</organism>
<evidence type="ECO:0000313" key="4">
    <source>
        <dbReference type="Proteomes" id="UP000030512"/>
    </source>
</evidence>
<keyword evidence="3" id="KW-0560">Oxidoreductase</keyword>
<proteinExistence type="predicted"/>
<dbReference type="OrthoDB" id="9801997at2"/>
<evidence type="ECO:0000256" key="1">
    <source>
        <dbReference type="SAM" id="Phobius"/>
    </source>
</evidence>
<dbReference type="EMBL" id="CP014476">
    <property type="protein sequence ID" value="AMK79300.1"/>
    <property type="molecule type" value="Genomic_DNA"/>
</dbReference>
<sequence length="192" mass="22228">MRVTEKPISSYPWYLRPFFWNQKRKYGQVLKPALIWARVPGLFAAIAILYGVLDRKNSPIDPVLRSLITVRVSQINGCRFCIDINSAVLAKRTGSMNKVEALERWQESELFDNKERVVLEYAEAVTYNDRQVDDDLSQRLHEYFNEDEIVELTGLIAFQNLSSKFNSALDLPAQGFCRLPRSSDHTRKADER</sequence>
<keyword evidence="1" id="KW-0812">Transmembrane</keyword>
<keyword evidence="1" id="KW-1133">Transmembrane helix</keyword>
<dbReference type="STRING" id="1538553.JT25_022900"/>
<dbReference type="AlphaFoldDB" id="A0A140E7C6"/>
<dbReference type="SUPFAM" id="SSF69118">
    <property type="entry name" value="AhpD-like"/>
    <property type="match status" value="1"/>
</dbReference>
<dbReference type="Proteomes" id="UP000030512">
    <property type="component" value="Chromosome"/>
</dbReference>
<dbReference type="InterPro" id="IPR004675">
    <property type="entry name" value="AhpD_core"/>
</dbReference>
<evidence type="ECO:0000259" key="2">
    <source>
        <dbReference type="Pfam" id="PF02627"/>
    </source>
</evidence>
<evidence type="ECO:0000313" key="3">
    <source>
        <dbReference type="EMBL" id="AMK79300.1"/>
    </source>
</evidence>
<reference evidence="3 4" key="1">
    <citation type="journal article" date="2015" name="Environ. Microbiol.">
        <title>Methane oxidation coupled to nitrate reduction under hypoxia by the Gammaproteobacterium Methylomonas denitrificans, sp. nov. type strain FJG1.</title>
        <authorList>
            <person name="Kits K.D."/>
            <person name="Klotz M.G."/>
            <person name="Stein L.Y."/>
        </authorList>
    </citation>
    <scope>NUCLEOTIDE SEQUENCE [LARGE SCALE GENOMIC DNA]</scope>
    <source>
        <strain evidence="3 4">FJG1</strain>
    </source>
</reference>
<feature type="transmembrane region" description="Helical" evidence="1">
    <location>
        <begin position="33"/>
        <end position="53"/>
    </location>
</feature>
<gene>
    <name evidence="3" type="ORF">JT25_022900</name>
</gene>
<name>A0A140E7C6_9GAMM</name>
<keyword evidence="3" id="KW-0575">Peroxidase</keyword>
<dbReference type="KEGG" id="mdn:JT25_022900"/>
<protein>
    <submittedName>
        <fullName evidence="3">Alkylhydroperoxidase</fullName>
    </submittedName>
</protein>